<evidence type="ECO:0000259" key="5">
    <source>
        <dbReference type="Pfam" id="PF02055"/>
    </source>
</evidence>
<feature type="domain" description="Glycosyl hydrolase family 30 TIM-barrel" evidence="5">
    <location>
        <begin position="97"/>
        <end position="426"/>
    </location>
</feature>
<dbReference type="Gene3D" id="3.20.20.80">
    <property type="entry name" value="Glycosidases"/>
    <property type="match status" value="1"/>
</dbReference>
<evidence type="ECO:0000256" key="2">
    <source>
        <dbReference type="ARBA" id="ARBA00022729"/>
    </source>
</evidence>
<evidence type="ECO:0000256" key="4">
    <source>
        <dbReference type="RuleBase" id="RU361188"/>
    </source>
</evidence>
<comment type="caution">
    <text evidence="7">The sequence shown here is derived from an EMBL/GenBank/DDBJ whole genome shotgun (WGS) entry which is preliminary data.</text>
</comment>
<dbReference type="SUPFAM" id="SSF51445">
    <property type="entry name" value="(Trans)glycosidases"/>
    <property type="match status" value="1"/>
</dbReference>
<dbReference type="PRINTS" id="PR00843">
    <property type="entry name" value="GLHYDRLASE30"/>
</dbReference>
<dbReference type="InterPro" id="IPR017853">
    <property type="entry name" value="GH"/>
</dbReference>
<sequence>MRSPVKRYSLAIAILIVSFLWGVASSCRLNPDSLTSRDSDAGARVTAAAATGSVEFWLTTPDKSALFTKQATNLVFSNTTNRYLTIDVDTTQTFQSIDGFGFTLTGGSAYVINRMSTASRDALLTELFGTTGNAIGISYLRLSIGASDLSPSVFSYNDMPAGQTDPNLTNFTLDMERPDLLPVLKQILTINPAVKLVATPWSPPTWMKSNNSSVGGTLKPEYYGSYANYFVKYIQAMKAEGIAIDAITVQNEPLNPNNNPSMYMTAAEQASFIKNNLGPALRTAGLTTKIILYDHNCDNPNYPIAILNDPAAKQYVDGSGFHLYAGDIRAMSQVRNAHPDKNLYFTEQYTGTNGNFGGDLKWHLKNVVIGSARNWSRNALEWNLATDTNYGPRTPGGCTTCLGALTIGTSVTHNVSYYIIAHAAKFVRPGSVRLGSNVPGTLHNVAFKTPDGSKVLIVLNEARNSQTFNIRFRGKIVSTTLTGGAVGTYVWK</sequence>
<dbReference type="Pfam" id="PF17189">
    <property type="entry name" value="Glyco_hydro_30C"/>
    <property type="match status" value="1"/>
</dbReference>
<evidence type="ECO:0000259" key="6">
    <source>
        <dbReference type="Pfam" id="PF17189"/>
    </source>
</evidence>
<name>A0ABP8NSU7_9BACT</name>
<dbReference type="InterPro" id="IPR033452">
    <property type="entry name" value="GH30_C"/>
</dbReference>
<evidence type="ECO:0000313" key="7">
    <source>
        <dbReference type="EMBL" id="GAA4470766.1"/>
    </source>
</evidence>
<evidence type="ECO:0000256" key="3">
    <source>
        <dbReference type="ARBA" id="ARBA00022801"/>
    </source>
</evidence>
<comment type="similarity">
    <text evidence="1 4">Belongs to the glycosyl hydrolase 30 family.</text>
</comment>
<dbReference type="PROSITE" id="PS51257">
    <property type="entry name" value="PROKAR_LIPOPROTEIN"/>
    <property type="match status" value="1"/>
</dbReference>
<dbReference type="InterPro" id="IPR013780">
    <property type="entry name" value="Glyco_hydro_b"/>
</dbReference>
<proteinExistence type="inferred from homology"/>
<keyword evidence="4" id="KW-0326">Glycosidase</keyword>
<dbReference type="InterPro" id="IPR001139">
    <property type="entry name" value="Glyco_hydro_30"/>
</dbReference>
<evidence type="ECO:0000256" key="1">
    <source>
        <dbReference type="ARBA" id="ARBA00005382"/>
    </source>
</evidence>
<gene>
    <name evidence="7" type="ORF">GCM10023189_60000</name>
</gene>
<dbReference type="EMBL" id="BAABHD010000084">
    <property type="protein sequence ID" value="GAA4470766.1"/>
    <property type="molecule type" value="Genomic_DNA"/>
</dbReference>
<keyword evidence="2" id="KW-0732">Signal</keyword>
<dbReference type="Pfam" id="PF02055">
    <property type="entry name" value="Glyco_hydro_30"/>
    <property type="match status" value="1"/>
</dbReference>
<dbReference type="RefSeq" id="WP_345250213.1">
    <property type="nucleotide sequence ID" value="NZ_BAABHD010000084.1"/>
</dbReference>
<dbReference type="PANTHER" id="PTHR11069:SF23">
    <property type="entry name" value="LYSOSOMAL ACID GLUCOSYLCERAMIDASE"/>
    <property type="match status" value="1"/>
</dbReference>
<evidence type="ECO:0000313" key="8">
    <source>
        <dbReference type="Proteomes" id="UP001501175"/>
    </source>
</evidence>
<dbReference type="Proteomes" id="UP001501175">
    <property type="component" value="Unassembled WGS sequence"/>
</dbReference>
<evidence type="ECO:0008006" key="9">
    <source>
        <dbReference type="Google" id="ProtNLM"/>
    </source>
</evidence>
<accession>A0ABP8NSU7</accession>
<keyword evidence="8" id="KW-1185">Reference proteome</keyword>
<reference evidence="8" key="1">
    <citation type="journal article" date="2019" name="Int. J. Syst. Evol. Microbiol.">
        <title>The Global Catalogue of Microorganisms (GCM) 10K type strain sequencing project: providing services to taxonomists for standard genome sequencing and annotation.</title>
        <authorList>
            <consortium name="The Broad Institute Genomics Platform"/>
            <consortium name="The Broad Institute Genome Sequencing Center for Infectious Disease"/>
            <person name="Wu L."/>
            <person name="Ma J."/>
        </authorList>
    </citation>
    <scope>NUCLEOTIDE SEQUENCE [LARGE SCALE GENOMIC DNA]</scope>
    <source>
        <strain evidence="8">JCM 17927</strain>
    </source>
</reference>
<organism evidence="7 8">
    <name type="scientific">Nibrella saemangeumensis</name>
    <dbReference type="NCBI Taxonomy" id="1084526"/>
    <lineage>
        <taxon>Bacteria</taxon>
        <taxon>Pseudomonadati</taxon>
        <taxon>Bacteroidota</taxon>
        <taxon>Cytophagia</taxon>
        <taxon>Cytophagales</taxon>
        <taxon>Spirosomataceae</taxon>
        <taxon>Nibrella</taxon>
    </lineage>
</organism>
<dbReference type="InterPro" id="IPR033453">
    <property type="entry name" value="Glyco_hydro_30_TIM-barrel"/>
</dbReference>
<dbReference type="Gene3D" id="2.60.40.1180">
    <property type="entry name" value="Golgi alpha-mannosidase II"/>
    <property type="match status" value="1"/>
</dbReference>
<keyword evidence="3 4" id="KW-0378">Hydrolase</keyword>
<dbReference type="PANTHER" id="PTHR11069">
    <property type="entry name" value="GLUCOSYLCERAMIDASE"/>
    <property type="match status" value="1"/>
</dbReference>
<feature type="domain" description="Glycosyl hydrolase family 30 beta sandwich" evidence="6">
    <location>
        <begin position="430"/>
        <end position="489"/>
    </location>
</feature>
<protein>
    <recommendedName>
        <fullName evidence="9">Glucosylceramidase</fullName>
    </recommendedName>
</protein>